<evidence type="ECO:0000313" key="2">
    <source>
        <dbReference type="EMBL" id="CAJ0588894.1"/>
    </source>
</evidence>
<feature type="compositionally biased region" description="Basic and acidic residues" evidence="1">
    <location>
        <begin position="55"/>
        <end position="75"/>
    </location>
</feature>
<feature type="compositionally biased region" description="Basic and acidic residues" evidence="1">
    <location>
        <begin position="24"/>
        <end position="34"/>
    </location>
</feature>
<evidence type="ECO:0000313" key="3">
    <source>
        <dbReference type="Proteomes" id="UP001176961"/>
    </source>
</evidence>
<keyword evidence="3" id="KW-1185">Reference proteome</keyword>
<sequence>MDTNRTLQSYEQLSVSSGTLLESRAIRPKLDEQPTRSQWQPNENIQGTLEETEEERQRKRAEQMVFNRRYEPEDKRKKRLAAQAERASFVKDNPSNVVARDAASVASIQEAGPEVGPLQRLSGHGAFSDQSLMVSFIASTAQRLSTSADERSQHIVSLSAPHLNGESACEPLPSTSAYIPLKDLTVQPSHVDYAPLTPDPALRASLNGASENNLDASRLQSLPPYENENMDEYETMEHQSVTSASRRQNASPTQRKAIAPYCSNH</sequence>
<comment type="caution">
    <text evidence="2">The sequence shown here is derived from an EMBL/GenBank/DDBJ whole genome shotgun (WGS) entry which is preliminary data.</text>
</comment>
<gene>
    <name evidence="2" type="ORF">CYNAS_LOCUS877</name>
</gene>
<name>A0AA36GE31_CYLNA</name>
<feature type="region of interest" description="Disordered" evidence="1">
    <location>
        <begin position="1"/>
        <end position="77"/>
    </location>
</feature>
<accession>A0AA36GE31</accession>
<dbReference type="EMBL" id="CATQJL010000001">
    <property type="protein sequence ID" value="CAJ0588894.1"/>
    <property type="molecule type" value="Genomic_DNA"/>
</dbReference>
<protein>
    <submittedName>
        <fullName evidence="2">Uncharacterized protein</fullName>
    </submittedName>
</protein>
<reference evidence="2" key="1">
    <citation type="submission" date="2023-07" db="EMBL/GenBank/DDBJ databases">
        <authorList>
            <consortium name="CYATHOMIX"/>
        </authorList>
    </citation>
    <scope>NUCLEOTIDE SEQUENCE</scope>
    <source>
        <strain evidence="2">N/A</strain>
    </source>
</reference>
<feature type="compositionally biased region" description="Polar residues" evidence="1">
    <location>
        <begin position="1"/>
        <end position="20"/>
    </location>
</feature>
<organism evidence="2 3">
    <name type="scientific">Cylicocyclus nassatus</name>
    <name type="common">Nematode worm</name>
    <dbReference type="NCBI Taxonomy" id="53992"/>
    <lineage>
        <taxon>Eukaryota</taxon>
        <taxon>Metazoa</taxon>
        <taxon>Ecdysozoa</taxon>
        <taxon>Nematoda</taxon>
        <taxon>Chromadorea</taxon>
        <taxon>Rhabditida</taxon>
        <taxon>Rhabditina</taxon>
        <taxon>Rhabditomorpha</taxon>
        <taxon>Strongyloidea</taxon>
        <taxon>Strongylidae</taxon>
        <taxon>Cylicocyclus</taxon>
    </lineage>
</organism>
<feature type="region of interest" description="Disordered" evidence="1">
    <location>
        <begin position="202"/>
        <end position="265"/>
    </location>
</feature>
<evidence type="ECO:0000256" key="1">
    <source>
        <dbReference type="SAM" id="MobiDB-lite"/>
    </source>
</evidence>
<dbReference type="Proteomes" id="UP001176961">
    <property type="component" value="Unassembled WGS sequence"/>
</dbReference>
<dbReference type="AlphaFoldDB" id="A0AA36GE31"/>
<feature type="compositionally biased region" description="Polar residues" evidence="1">
    <location>
        <begin position="207"/>
        <end position="220"/>
    </location>
</feature>
<feature type="compositionally biased region" description="Polar residues" evidence="1">
    <location>
        <begin position="35"/>
        <end position="49"/>
    </location>
</feature>
<proteinExistence type="predicted"/>
<feature type="compositionally biased region" description="Polar residues" evidence="1">
    <location>
        <begin position="238"/>
        <end position="254"/>
    </location>
</feature>